<keyword evidence="9" id="KW-1185">Reference proteome</keyword>
<keyword evidence="6" id="KW-0067">ATP-binding</keyword>
<keyword evidence="3" id="KW-0808">Transferase</keyword>
<dbReference type="CDD" id="cd01173">
    <property type="entry name" value="pyridoxal_pyridoxamine_kinase"/>
    <property type="match status" value="1"/>
</dbReference>
<evidence type="ECO:0000256" key="2">
    <source>
        <dbReference type="ARBA" id="ARBA00012104"/>
    </source>
</evidence>
<organism evidence="8 9">
    <name type="scientific">Tetrapisispora phaffii (strain ATCC 24235 / CBS 4417 / NBRC 1672 / NRRL Y-8282 / UCD 70-5)</name>
    <name type="common">Yeast</name>
    <name type="synonym">Fabospora phaffii</name>
    <dbReference type="NCBI Taxonomy" id="1071381"/>
    <lineage>
        <taxon>Eukaryota</taxon>
        <taxon>Fungi</taxon>
        <taxon>Dikarya</taxon>
        <taxon>Ascomycota</taxon>
        <taxon>Saccharomycotina</taxon>
        <taxon>Saccharomycetes</taxon>
        <taxon>Saccharomycetales</taxon>
        <taxon>Saccharomycetaceae</taxon>
        <taxon>Tetrapisispora</taxon>
    </lineage>
</organism>
<dbReference type="GeneID" id="11534267"/>
<dbReference type="GO" id="GO:0005829">
    <property type="term" value="C:cytosol"/>
    <property type="evidence" value="ECO:0007669"/>
    <property type="project" value="TreeGrafter"/>
</dbReference>
<dbReference type="eggNOG" id="KOG2599">
    <property type="taxonomic scope" value="Eukaryota"/>
</dbReference>
<dbReference type="HOGENOM" id="CLU_046496_1_0_1"/>
<feature type="domain" description="Pyridoxamine kinase/Phosphomethylpyrimidine kinase" evidence="7">
    <location>
        <begin position="76"/>
        <end position="231"/>
    </location>
</feature>
<dbReference type="Gene3D" id="3.40.1190.20">
    <property type="match status" value="1"/>
</dbReference>
<dbReference type="STRING" id="1071381.G8BSC9"/>
<reference evidence="8 9" key="1">
    <citation type="journal article" date="2011" name="Proc. Natl. Acad. Sci. U.S.A.">
        <title>Evolutionary erosion of yeast sex chromosomes by mating-type switching accidents.</title>
        <authorList>
            <person name="Gordon J.L."/>
            <person name="Armisen D."/>
            <person name="Proux-Wera E."/>
            <person name="Oheigeartaigh S.S."/>
            <person name="Byrne K.P."/>
            <person name="Wolfe K.H."/>
        </authorList>
    </citation>
    <scope>NUCLEOTIDE SEQUENCE [LARGE SCALE GENOMIC DNA]</scope>
    <source>
        <strain evidence="9">ATCC 24235 / CBS 4417 / NBRC 1672 / NRRL Y-8282 / UCD 70-5</strain>
    </source>
</reference>
<dbReference type="PANTHER" id="PTHR10534">
    <property type="entry name" value="PYRIDOXAL KINASE"/>
    <property type="match status" value="1"/>
</dbReference>
<dbReference type="OrthoDB" id="2104723at2759"/>
<dbReference type="InterPro" id="IPR013749">
    <property type="entry name" value="PM/HMP-P_kinase-1"/>
</dbReference>
<dbReference type="OMA" id="HTQYGQW"/>
<evidence type="ECO:0000256" key="1">
    <source>
        <dbReference type="ARBA" id="ARBA00008805"/>
    </source>
</evidence>
<dbReference type="GO" id="GO:0009443">
    <property type="term" value="P:pyridoxal 5'-phosphate salvage"/>
    <property type="evidence" value="ECO:0007669"/>
    <property type="project" value="InterPro"/>
</dbReference>
<dbReference type="GO" id="GO:0005777">
    <property type="term" value="C:peroxisome"/>
    <property type="evidence" value="ECO:0007669"/>
    <property type="project" value="EnsemblFungi"/>
</dbReference>
<comment type="similarity">
    <text evidence="1">Belongs to the pyridoxine kinase family.</text>
</comment>
<evidence type="ECO:0000313" key="9">
    <source>
        <dbReference type="Proteomes" id="UP000005666"/>
    </source>
</evidence>
<sequence>MKRVLATQSHVVYGYVGNKAATFPLQCLGWDVDCCNSVQFSNHTGYGIDKVFGNVTSEKALDDLLRGVFINFPNSYSAFLTGYLPNKGTVRTMGKYYKKFKIENPNSLWVMDPVMGDEGQLYVNEDVIPEYKELIFNPDKLVDVITPNQYELEILYDKKINTFEELKTAFQSLHATIPIIVVTSCYSTLFNDPNHIYTVASIKGQEPVILRVPLIESYFTGVGDLFSALLLDRLYEYKKDIIKGIRDDPRNLFEEKMNEVLNVIQNVLLITKKYAPNSLKSVIGDATKMKDMELKIIQSKNVYDIQMKDRDARKDLHIHNFIFNAL</sequence>
<proteinExistence type="inferred from homology"/>
<evidence type="ECO:0000256" key="4">
    <source>
        <dbReference type="ARBA" id="ARBA00022741"/>
    </source>
</evidence>
<gene>
    <name evidence="8" type="primary">TPHA0D01090</name>
    <name evidence="8" type="ordered locus">TPHA_0D01090</name>
</gene>
<keyword evidence="5" id="KW-0418">Kinase</keyword>
<evidence type="ECO:0000256" key="3">
    <source>
        <dbReference type="ARBA" id="ARBA00022679"/>
    </source>
</evidence>
<dbReference type="NCBIfam" id="TIGR00687">
    <property type="entry name" value="pyridox_kin"/>
    <property type="match status" value="1"/>
</dbReference>
<protein>
    <recommendedName>
        <fullName evidence="2">pyridoxal kinase</fullName>
        <ecNumber evidence="2">2.7.1.35</ecNumber>
    </recommendedName>
</protein>
<keyword evidence="4" id="KW-0547">Nucleotide-binding</keyword>
<evidence type="ECO:0000259" key="7">
    <source>
        <dbReference type="Pfam" id="PF08543"/>
    </source>
</evidence>
<dbReference type="AlphaFoldDB" id="G8BSC9"/>
<dbReference type="Proteomes" id="UP000005666">
    <property type="component" value="Chromosome 4"/>
</dbReference>
<evidence type="ECO:0000256" key="6">
    <source>
        <dbReference type="ARBA" id="ARBA00022840"/>
    </source>
</evidence>
<dbReference type="InterPro" id="IPR004625">
    <property type="entry name" value="PyrdxlKinase"/>
</dbReference>
<dbReference type="InterPro" id="IPR029056">
    <property type="entry name" value="Ribokinase-like"/>
</dbReference>
<dbReference type="EC" id="2.7.1.35" evidence="2"/>
<dbReference type="SUPFAM" id="SSF53613">
    <property type="entry name" value="Ribokinase-like"/>
    <property type="match status" value="1"/>
</dbReference>
<evidence type="ECO:0000313" key="8">
    <source>
        <dbReference type="EMBL" id="CCE62750.1"/>
    </source>
</evidence>
<accession>G8BSC9</accession>
<dbReference type="RefSeq" id="XP_003685184.1">
    <property type="nucleotide sequence ID" value="XM_003685136.1"/>
</dbReference>
<evidence type="ECO:0000256" key="5">
    <source>
        <dbReference type="ARBA" id="ARBA00022777"/>
    </source>
</evidence>
<dbReference type="GO" id="GO:0008478">
    <property type="term" value="F:pyridoxal kinase activity"/>
    <property type="evidence" value="ECO:0007669"/>
    <property type="project" value="UniProtKB-EC"/>
</dbReference>
<dbReference type="KEGG" id="tpf:TPHA_0D01090"/>
<dbReference type="PANTHER" id="PTHR10534:SF2">
    <property type="entry name" value="PYRIDOXAL KINASE"/>
    <property type="match status" value="1"/>
</dbReference>
<name>G8BSC9_TETPH</name>
<dbReference type="Pfam" id="PF08543">
    <property type="entry name" value="Phos_pyr_kin"/>
    <property type="match status" value="1"/>
</dbReference>
<dbReference type="EMBL" id="HE612859">
    <property type="protein sequence ID" value="CCE62750.1"/>
    <property type="molecule type" value="Genomic_DNA"/>
</dbReference>
<dbReference type="GO" id="GO:0005524">
    <property type="term" value="F:ATP binding"/>
    <property type="evidence" value="ECO:0007669"/>
    <property type="project" value="UniProtKB-KW"/>
</dbReference>